<proteinExistence type="predicted"/>
<dbReference type="InterPro" id="IPR012373">
    <property type="entry name" value="Ferrdict_sens_TM"/>
</dbReference>
<dbReference type="Pfam" id="PF16344">
    <property type="entry name" value="FecR_C"/>
    <property type="match status" value="1"/>
</dbReference>
<evidence type="ECO:0000313" key="5">
    <source>
        <dbReference type="Proteomes" id="UP000006241"/>
    </source>
</evidence>
<dbReference type="EMBL" id="ACHB01000089">
    <property type="protein sequence ID" value="EEI90639.1"/>
    <property type="molecule type" value="Genomic_DNA"/>
</dbReference>
<dbReference type="Gene3D" id="3.55.50.30">
    <property type="match status" value="1"/>
</dbReference>
<accession>C2G2J7</accession>
<comment type="caution">
    <text evidence="4">The sequence shown here is derived from an EMBL/GenBank/DDBJ whole genome shotgun (WGS) entry which is preliminary data.</text>
</comment>
<dbReference type="InterPro" id="IPR032508">
    <property type="entry name" value="FecR_C"/>
</dbReference>
<gene>
    <name evidence="4" type="ORF">HMPREF0765_3803</name>
</gene>
<evidence type="ECO:0000259" key="2">
    <source>
        <dbReference type="Pfam" id="PF04773"/>
    </source>
</evidence>
<protein>
    <submittedName>
        <fullName evidence="4">Sigma factor regulatory protein, FecR/PupR family</fullName>
    </submittedName>
</protein>
<name>C2G2J7_SPHSI</name>
<dbReference type="PANTHER" id="PTHR30273">
    <property type="entry name" value="PERIPLASMIC SIGNAL SENSOR AND SIGMA FACTOR ACTIVATOR FECR-RELATED"/>
    <property type="match status" value="1"/>
</dbReference>
<evidence type="ECO:0000259" key="3">
    <source>
        <dbReference type="Pfam" id="PF16344"/>
    </source>
</evidence>
<dbReference type="Pfam" id="PF04773">
    <property type="entry name" value="FecR"/>
    <property type="match status" value="1"/>
</dbReference>
<feature type="domain" description="FecR protein" evidence="2">
    <location>
        <begin position="168"/>
        <end position="264"/>
    </location>
</feature>
<dbReference type="Proteomes" id="UP000006241">
    <property type="component" value="Unassembled WGS sequence"/>
</dbReference>
<dbReference type="PIRSF" id="PIRSF018266">
    <property type="entry name" value="FecR"/>
    <property type="match status" value="1"/>
</dbReference>
<dbReference type="PANTHER" id="PTHR30273:SF2">
    <property type="entry name" value="PROTEIN FECR"/>
    <property type="match status" value="1"/>
</dbReference>
<dbReference type="GO" id="GO:0016989">
    <property type="term" value="F:sigma factor antagonist activity"/>
    <property type="evidence" value="ECO:0007669"/>
    <property type="project" value="TreeGrafter"/>
</dbReference>
<dbReference type="Gene3D" id="2.60.120.1440">
    <property type="match status" value="1"/>
</dbReference>
<keyword evidence="1" id="KW-0812">Transmembrane</keyword>
<keyword evidence="1" id="KW-1133">Transmembrane helix</keyword>
<evidence type="ECO:0000313" key="4">
    <source>
        <dbReference type="EMBL" id="EEI90639.1"/>
    </source>
</evidence>
<sequence>MTDKNKIKAIISRINNGDYSDEDLLQYNAWCNGQQNIEEGVDLSDKNEQMFIFVKKKINRKHQRNVFVRIAAVAAALLFFFLLQQFLKNDKNIEYGNSVAANYKHQIPKGFNNVVLTLSNGDEIDLTKDSTRNRFIQDSTITSVSRDNIVRIWDKKSDKDQMEVSYNTLATSRGRQFKIILSDGTKVWLNAASSIHYPLSFTNQNERKVELTGEAYFEVAKNERQPFVVTSRNQRVKVLGTHFNINSYPDEPVIKTTLVEGAVEVNQKIVLQPGEQSRVDKTNYISKTRVDPETVIAWKNGYFEFRNENIYEIMRKVVRFHNIQVIYEGTIPLDGMSGQIRMEDDIKKIIDILGSTSLLKITQKNDRVYIRKY</sequence>
<evidence type="ECO:0000256" key="1">
    <source>
        <dbReference type="SAM" id="Phobius"/>
    </source>
</evidence>
<dbReference type="RefSeq" id="WP_003002780.1">
    <property type="nucleotide sequence ID" value="NZ_GG668630.1"/>
</dbReference>
<feature type="transmembrane region" description="Helical" evidence="1">
    <location>
        <begin position="66"/>
        <end position="87"/>
    </location>
</feature>
<dbReference type="InterPro" id="IPR006860">
    <property type="entry name" value="FecR"/>
</dbReference>
<feature type="domain" description="Protein FecR C-terminal" evidence="3">
    <location>
        <begin position="302"/>
        <end position="370"/>
    </location>
</feature>
<dbReference type="AlphaFoldDB" id="C2G2J7"/>
<dbReference type="HOGENOM" id="CLU_050192_1_0_10"/>
<reference evidence="4 5" key="1">
    <citation type="submission" date="2009-01" db="EMBL/GenBank/DDBJ databases">
        <authorList>
            <person name="Qin X."/>
            <person name="Bachman B."/>
            <person name="Battles P."/>
            <person name="Bell A."/>
            <person name="Bess C."/>
            <person name="Bickham C."/>
            <person name="Chaboub L."/>
            <person name="Chen D."/>
            <person name="Coyle M."/>
            <person name="Deiros D.R."/>
            <person name="Dinh H."/>
            <person name="Forbes L."/>
            <person name="Fowler G."/>
            <person name="Francisco L."/>
            <person name="Fu Q."/>
            <person name="Gubbala S."/>
            <person name="Hale W."/>
            <person name="Han Y."/>
            <person name="Hemphill L."/>
            <person name="Highlander S.K."/>
            <person name="Hirani K."/>
            <person name="Hogues M."/>
            <person name="Jackson L."/>
            <person name="Jakkamsetti A."/>
            <person name="Javaid M."/>
            <person name="Jiang H."/>
            <person name="Korchina V."/>
            <person name="Kovar C."/>
            <person name="Lara F."/>
            <person name="Lee S."/>
            <person name="Mata R."/>
            <person name="Mathew T."/>
            <person name="Moen C."/>
            <person name="Morales K."/>
            <person name="Munidasa M."/>
            <person name="Nazareth L."/>
            <person name="Ngo R."/>
            <person name="Nguyen L."/>
            <person name="Okwuonu G."/>
            <person name="Ongeri F."/>
            <person name="Patil S."/>
            <person name="Petrosino J."/>
            <person name="Pham C."/>
            <person name="Pham P."/>
            <person name="Pu L.-L."/>
            <person name="Puazo M."/>
            <person name="Raj R."/>
            <person name="Reid J."/>
            <person name="Rouhana J."/>
            <person name="Saada N."/>
            <person name="Shang Y."/>
            <person name="Simmons D."/>
            <person name="Thornton R."/>
            <person name="Warren J."/>
            <person name="Weissenberger G."/>
            <person name="Zhang J."/>
            <person name="Zhang L."/>
            <person name="Zhou C."/>
            <person name="Zhu D."/>
            <person name="Muzny D."/>
            <person name="Worley K."/>
            <person name="Gibbs R."/>
        </authorList>
    </citation>
    <scope>NUCLEOTIDE SEQUENCE [LARGE SCALE GENOMIC DNA]</scope>
    <source>
        <strain evidence="4 5">ATCC 33300</strain>
    </source>
</reference>
<organism evidence="4 5">
    <name type="scientific">Sphingobacterium spiritivorum ATCC 33300</name>
    <dbReference type="NCBI Taxonomy" id="525372"/>
    <lineage>
        <taxon>Bacteria</taxon>
        <taxon>Pseudomonadati</taxon>
        <taxon>Bacteroidota</taxon>
        <taxon>Sphingobacteriia</taxon>
        <taxon>Sphingobacteriales</taxon>
        <taxon>Sphingobacteriaceae</taxon>
        <taxon>Sphingobacterium</taxon>
    </lineage>
</organism>
<keyword evidence="1" id="KW-0472">Membrane</keyword>